<evidence type="ECO:0000256" key="16">
    <source>
        <dbReference type="ARBA" id="ARBA00048694"/>
    </source>
</evidence>
<evidence type="ECO:0000259" key="18">
    <source>
        <dbReference type="Pfam" id="PF00689"/>
    </source>
</evidence>
<evidence type="ECO:0000256" key="10">
    <source>
        <dbReference type="ARBA" id="ARBA00022842"/>
    </source>
</evidence>
<evidence type="ECO:0000256" key="3">
    <source>
        <dbReference type="ARBA" id="ARBA00022568"/>
    </source>
</evidence>
<evidence type="ECO:0000256" key="15">
    <source>
        <dbReference type="ARBA" id="ARBA00023136"/>
    </source>
</evidence>
<dbReference type="Proteomes" id="UP000636800">
    <property type="component" value="Chromosome 5"/>
</dbReference>
<dbReference type="GO" id="GO:0005524">
    <property type="term" value="F:ATP binding"/>
    <property type="evidence" value="ECO:0007669"/>
    <property type="project" value="UniProtKB-KW"/>
</dbReference>
<evidence type="ECO:0000256" key="6">
    <source>
        <dbReference type="ARBA" id="ARBA00022741"/>
    </source>
</evidence>
<dbReference type="NCBIfam" id="TIGR01494">
    <property type="entry name" value="ATPase_P-type"/>
    <property type="match status" value="1"/>
</dbReference>
<evidence type="ECO:0000256" key="8">
    <source>
        <dbReference type="ARBA" id="ARBA00022837"/>
    </source>
</evidence>
<evidence type="ECO:0000256" key="12">
    <source>
        <dbReference type="ARBA" id="ARBA00022989"/>
    </source>
</evidence>
<dbReference type="Gene3D" id="1.20.1110.10">
    <property type="entry name" value="Calcium-transporting ATPase, transmembrane domain"/>
    <property type="match status" value="1"/>
</dbReference>
<comment type="caution">
    <text evidence="19">The sequence shown here is derived from an EMBL/GenBank/DDBJ whole genome shotgun (WGS) entry which is preliminary data.</text>
</comment>
<sequence>MGKSTILGTPTETALLEFGLDLEGVIGSTHHRDGTKLKVEPFNSVKKKMSVLVSLHDGVTRAFCKGASEIILQMCDKILESDGNAVPLSEKQTKTILDAINIFASDALRTLCLAYKDMDEAPEGDEIFTDGYTLIAVFGIKDPVRPGVREAVQICTEAGVKVRMVTGDNINTAKAIAKECGILTEGGLAIEGSEFRSRDLEEMNELIPKLQVMARSLPLDKHTLVTNLRRMGEVVAVTGDGTNDAPALHEADIGLAMGIAGTEFYKQLASYDFSSVSFETVKYTSILSNHLSNFSALMSLSWVGCKKENADVIVLDDNFTTIINVARWGRAVYINIQKFVQFQLTVNIVALIINFVSSCITGDAPLTAVQLLWVNMIMDTLGALALATEPPNDEMMKRPPTGRGEAFITKTMWRNIIGQSIYQLVVLGVLMFDGKNLLDLSGSNASIILNTFIFNTFVFCQLFNEINSREMEKINIFRGIFSSWIFSAVLISTVAFQIIIVEFLGAFASTVPLSWQLWLLSILIGSVSLIIAILLKCMPVESRNLSTPNQTGYHLIPSGPEEV</sequence>
<dbReference type="FunFam" id="3.40.50.1000:FF:000144">
    <property type="entry name" value="copper-transporting ATPase 1 isoform X2"/>
    <property type="match status" value="1"/>
</dbReference>
<keyword evidence="12 17" id="KW-1133">Transmembrane helix</keyword>
<dbReference type="PRINTS" id="PR00119">
    <property type="entry name" value="CATATPASE"/>
</dbReference>
<dbReference type="PANTHER" id="PTHR24093">
    <property type="entry name" value="CATION TRANSPORTING ATPASE"/>
    <property type="match status" value="1"/>
</dbReference>
<evidence type="ECO:0000256" key="7">
    <source>
        <dbReference type="ARBA" id="ARBA00022796"/>
    </source>
</evidence>
<feature type="transmembrane region" description="Helical" evidence="17">
    <location>
        <begin position="484"/>
        <end position="509"/>
    </location>
</feature>
<dbReference type="GO" id="GO:0006825">
    <property type="term" value="P:copper ion transport"/>
    <property type="evidence" value="ECO:0007669"/>
    <property type="project" value="UniProtKB-KW"/>
</dbReference>
<feature type="domain" description="Cation-transporting P-type ATPase C-terminal" evidence="18">
    <location>
        <begin position="364"/>
        <end position="536"/>
    </location>
</feature>
<reference evidence="19 20" key="1">
    <citation type="journal article" date="2020" name="Nat. Food">
        <title>A phased Vanilla planifolia genome enables genetic improvement of flavour and production.</title>
        <authorList>
            <person name="Hasing T."/>
            <person name="Tang H."/>
            <person name="Brym M."/>
            <person name="Khazi F."/>
            <person name="Huang T."/>
            <person name="Chambers A.H."/>
        </authorList>
    </citation>
    <scope>NUCLEOTIDE SEQUENCE [LARGE SCALE GENOMIC DNA]</scope>
    <source>
        <tissue evidence="19">Leaf</tissue>
    </source>
</reference>
<dbReference type="InterPro" id="IPR006068">
    <property type="entry name" value="ATPase_P-typ_cation-transptr_C"/>
</dbReference>
<keyword evidence="5" id="KW-0479">Metal-binding</keyword>
<name>A0A835R975_VANPL</name>
<dbReference type="GO" id="GO:0046872">
    <property type="term" value="F:metal ion binding"/>
    <property type="evidence" value="ECO:0007669"/>
    <property type="project" value="UniProtKB-KW"/>
</dbReference>
<evidence type="ECO:0000256" key="17">
    <source>
        <dbReference type="SAM" id="Phobius"/>
    </source>
</evidence>
<accession>A0A835R975</accession>
<evidence type="ECO:0000313" key="19">
    <source>
        <dbReference type="EMBL" id="KAG0481692.1"/>
    </source>
</evidence>
<keyword evidence="7" id="KW-0187">Copper transport</keyword>
<dbReference type="PRINTS" id="PR00120">
    <property type="entry name" value="HATPASE"/>
</dbReference>
<keyword evidence="4 17" id="KW-0812">Transmembrane</keyword>
<evidence type="ECO:0000256" key="14">
    <source>
        <dbReference type="ARBA" id="ARBA00023065"/>
    </source>
</evidence>
<keyword evidence="11" id="KW-1278">Translocase</keyword>
<keyword evidence="10" id="KW-0460">Magnesium</keyword>
<dbReference type="GO" id="GO:0016887">
    <property type="term" value="F:ATP hydrolysis activity"/>
    <property type="evidence" value="ECO:0007669"/>
    <property type="project" value="InterPro"/>
</dbReference>
<dbReference type="Gene3D" id="3.40.1110.10">
    <property type="entry name" value="Calcium-transporting ATPase, cytoplasmic domain N"/>
    <property type="match status" value="1"/>
</dbReference>
<dbReference type="Pfam" id="PF13246">
    <property type="entry name" value="Cation_ATPase"/>
    <property type="match status" value="1"/>
</dbReference>
<dbReference type="InterPro" id="IPR036412">
    <property type="entry name" value="HAD-like_sf"/>
</dbReference>
<dbReference type="InterPro" id="IPR023299">
    <property type="entry name" value="ATPase_P-typ_cyto_dom_N"/>
</dbReference>
<comment type="catalytic activity">
    <reaction evidence="16">
        <text>Ca(2+)(in) + ATP + H2O = Ca(2+)(out) + ADP + phosphate + H(+)</text>
        <dbReference type="Rhea" id="RHEA:18105"/>
        <dbReference type="ChEBI" id="CHEBI:15377"/>
        <dbReference type="ChEBI" id="CHEBI:15378"/>
        <dbReference type="ChEBI" id="CHEBI:29108"/>
        <dbReference type="ChEBI" id="CHEBI:30616"/>
        <dbReference type="ChEBI" id="CHEBI:43474"/>
        <dbReference type="ChEBI" id="CHEBI:456216"/>
        <dbReference type="EC" id="7.2.2.10"/>
    </reaction>
</comment>
<comment type="subcellular location">
    <subcellularLocation>
        <location evidence="1">Endomembrane system</location>
        <topology evidence="1">Multi-pass membrane protein</topology>
    </subcellularLocation>
</comment>
<keyword evidence="13" id="KW-0186">Copper</keyword>
<dbReference type="SUPFAM" id="SSF81665">
    <property type="entry name" value="Calcium ATPase, transmembrane domain M"/>
    <property type="match status" value="1"/>
</dbReference>
<evidence type="ECO:0000256" key="1">
    <source>
        <dbReference type="ARBA" id="ARBA00004127"/>
    </source>
</evidence>
<evidence type="ECO:0000313" key="20">
    <source>
        <dbReference type="Proteomes" id="UP000636800"/>
    </source>
</evidence>
<keyword evidence="3" id="KW-0109">Calcium transport</keyword>
<dbReference type="FunFam" id="1.20.1110.10:FF:000039">
    <property type="entry name" value="Calcium-transporting ATPase"/>
    <property type="match status" value="1"/>
</dbReference>
<feature type="transmembrane region" description="Helical" evidence="17">
    <location>
        <begin position="444"/>
        <end position="463"/>
    </location>
</feature>
<evidence type="ECO:0000256" key="2">
    <source>
        <dbReference type="ARBA" id="ARBA00022448"/>
    </source>
</evidence>
<dbReference type="SUPFAM" id="SSF56784">
    <property type="entry name" value="HAD-like"/>
    <property type="match status" value="1"/>
</dbReference>
<dbReference type="InterPro" id="IPR001757">
    <property type="entry name" value="P_typ_ATPase"/>
</dbReference>
<dbReference type="GO" id="GO:0005388">
    <property type="term" value="F:P-type calcium transporter activity"/>
    <property type="evidence" value="ECO:0007669"/>
    <property type="project" value="UniProtKB-EC"/>
</dbReference>
<dbReference type="InterPro" id="IPR023214">
    <property type="entry name" value="HAD_sf"/>
</dbReference>
<evidence type="ECO:0000256" key="11">
    <source>
        <dbReference type="ARBA" id="ARBA00022967"/>
    </source>
</evidence>
<dbReference type="AlphaFoldDB" id="A0A835R975"/>
<keyword evidence="20" id="KW-1185">Reference proteome</keyword>
<gene>
    <name evidence="19" type="ORF">HPP92_012550</name>
</gene>
<keyword evidence="2" id="KW-0813">Transport</keyword>
<dbReference type="Pfam" id="PF00689">
    <property type="entry name" value="Cation_ATPase_C"/>
    <property type="match status" value="1"/>
</dbReference>
<dbReference type="GO" id="GO:0005886">
    <property type="term" value="C:plasma membrane"/>
    <property type="evidence" value="ECO:0007669"/>
    <property type="project" value="TreeGrafter"/>
</dbReference>
<proteinExistence type="predicted"/>
<keyword evidence="14" id="KW-0406">Ion transport</keyword>
<keyword evidence="9" id="KW-0067">ATP-binding</keyword>
<evidence type="ECO:0000256" key="13">
    <source>
        <dbReference type="ARBA" id="ARBA00023008"/>
    </source>
</evidence>
<dbReference type="EMBL" id="JADCNL010000005">
    <property type="protein sequence ID" value="KAG0481692.1"/>
    <property type="molecule type" value="Genomic_DNA"/>
</dbReference>
<dbReference type="SUPFAM" id="SSF81660">
    <property type="entry name" value="Metal cation-transporting ATPase, ATP-binding domain N"/>
    <property type="match status" value="1"/>
</dbReference>
<dbReference type="PANTHER" id="PTHR24093:SF462">
    <property type="entry name" value="CALCIUM-TRANSPORTING ATPASE 11, PLASMA MEMBRANE-TYPE-RELATED"/>
    <property type="match status" value="1"/>
</dbReference>
<evidence type="ECO:0000256" key="4">
    <source>
        <dbReference type="ARBA" id="ARBA00022692"/>
    </source>
</evidence>
<keyword evidence="15 17" id="KW-0472">Membrane</keyword>
<organism evidence="19 20">
    <name type="scientific">Vanilla planifolia</name>
    <name type="common">Vanilla</name>
    <dbReference type="NCBI Taxonomy" id="51239"/>
    <lineage>
        <taxon>Eukaryota</taxon>
        <taxon>Viridiplantae</taxon>
        <taxon>Streptophyta</taxon>
        <taxon>Embryophyta</taxon>
        <taxon>Tracheophyta</taxon>
        <taxon>Spermatophyta</taxon>
        <taxon>Magnoliopsida</taxon>
        <taxon>Liliopsida</taxon>
        <taxon>Asparagales</taxon>
        <taxon>Orchidaceae</taxon>
        <taxon>Vanilloideae</taxon>
        <taxon>Vanilleae</taxon>
        <taxon>Vanilla</taxon>
    </lineage>
</organism>
<keyword evidence="6" id="KW-0547">Nucleotide-binding</keyword>
<dbReference type="InterPro" id="IPR023298">
    <property type="entry name" value="ATPase_P-typ_TM_dom_sf"/>
</dbReference>
<protein>
    <recommendedName>
        <fullName evidence="18">Cation-transporting P-type ATPase C-terminal domain-containing protein</fullName>
    </recommendedName>
</protein>
<evidence type="ECO:0000256" key="5">
    <source>
        <dbReference type="ARBA" id="ARBA00022723"/>
    </source>
</evidence>
<keyword evidence="8" id="KW-0106">Calcium</keyword>
<feature type="transmembrane region" description="Helical" evidence="17">
    <location>
        <begin position="515"/>
        <end position="535"/>
    </location>
</feature>
<dbReference type="Gene3D" id="3.40.50.1000">
    <property type="entry name" value="HAD superfamily/HAD-like"/>
    <property type="match status" value="1"/>
</dbReference>
<dbReference type="OrthoDB" id="1901794at2759"/>
<dbReference type="GO" id="GO:0012505">
    <property type="term" value="C:endomembrane system"/>
    <property type="evidence" value="ECO:0007669"/>
    <property type="project" value="UniProtKB-SubCell"/>
</dbReference>
<evidence type="ECO:0000256" key="9">
    <source>
        <dbReference type="ARBA" id="ARBA00022840"/>
    </source>
</evidence>